<feature type="domain" description="MrfA-like Zn-binding" evidence="1">
    <location>
        <begin position="73"/>
        <end position="155"/>
    </location>
</feature>
<dbReference type="PANTHER" id="PTHR47957">
    <property type="entry name" value="ATP-DEPENDENT HELICASE HRQ1"/>
    <property type="match status" value="1"/>
</dbReference>
<dbReference type="Proteomes" id="UP001054857">
    <property type="component" value="Unassembled WGS sequence"/>
</dbReference>
<gene>
    <name evidence="2" type="ORF">Agub_g1288</name>
</gene>
<evidence type="ECO:0000313" key="3">
    <source>
        <dbReference type="Proteomes" id="UP001054857"/>
    </source>
</evidence>
<dbReference type="GO" id="GO:0043138">
    <property type="term" value="F:3'-5' DNA helicase activity"/>
    <property type="evidence" value="ECO:0007669"/>
    <property type="project" value="TreeGrafter"/>
</dbReference>
<dbReference type="PANTHER" id="PTHR47957:SF3">
    <property type="entry name" value="ATP-DEPENDENT HELICASE HRQ1"/>
    <property type="match status" value="1"/>
</dbReference>
<accession>A0AAD3DH73</accession>
<feature type="non-terminal residue" evidence="2">
    <location>
        <position position="196"/>
    </location>
</feature>
<dbReference type="Pfam" id="PF09369">
    <property type="entry name" value="MZB"/>
    <property type="match status" value="1"/>
</dbReference>
<dbReference type="AlphaFoldDB" id="A0AAD3DH73"/>
<dbReference type="GO" id="GO:0005634">
    <property type="term" value="C:nucleus"/>
    <property type="evidence" value="ECO:0007669"/>
    <property type="project" value="TreeGrafter"/>
</dbReference>
<proteinExistence type="predicted"/>
<keyword evidence="3" id="KW-1185">Reference proteome</keyword>
<dbReference type="GO" id="GO:0036297">
    <property type="term" value="P:interstrand cross-link repair"/>
    <property type="evidence" value="ECO:0007669"/>
    <property type="project" value="TreeGrafter"/>
</dbReference>
<dbReference type="InterPro" id="IPR018973">
    <property type="entry name" value="MZB"/>
</dbReference>
<name>A0AAD3DH73_9CHLO</name>
<organism evidence="2 3">
    <name type="scientific">Astrephomene gubernaculifera</name>
    <dbReference type="NCBI Taxonomy" id="47775"/>
    <lineage>
        <taxon>Eukaryota</taxon>
        <taxon>Viridiplantae</taxon>
        <taxon>Chlorophyta</taxon>
        <taxon>core chlorophytes</taxon>
        <taxon>Chlorophyceae</taxon>
        <taxon>CS clade</taxon>
        <taxon>Chlamydomonadales</taxon>
        <taxon>Astrephomenaceae</taxon>
        <taxon>Astrephomene</taxon>
    </lineage>
</organism>
<dbReference type="GO" id="GO:0006289">
    <property type="term" value="P:nucleotide-excision repair"/>
    <property type="evidence" value="ECO:0007669"/>
    <property type="project" value="TreeGrafter"/>
</dbReference>
<evidence type="ECO:0000259" key="1">
    <source>
        <dbReference type="Pfam" id="PF09369"/>
    </source>
</evidence>
<sequence length="196" mass="21605">PTTARCESALVAVRFLGFFRVWRGSNTVFDGVDLWLPDVVYDTQATYVRVPPSARRECEQLGLSFREGVHAANHALLNVVPLFLTANGNDLGTECDNPYDSRYRIERLLLYDKHRGGGTGLAAAAAPRMPQLLEAAYGRVVECGCEYGKGCPQCVQHLACRNYNAVLSKAGAEVVLRHVLMQEREHAAQVAGQEQQ</sequence>
<reference evidence="2 3" key="1">
    <citation type="journal article" date="2021" name="Sci. Rep.">
        <title>Genome sequencing of the multicellular alga Astrephomene provides insights into convergent evolution of germ-soma differentiation.</title>
        <authorList>
            <person name="Yamashita S."/>
            <person name="Yamamoto K."/>
            <person name="Matsuzaki R."/>
            <person name="Suzuki S."/>
            <person name="Yamaguchi H."/>
            <person name="Hirooka S."/>
            <person name="Minakuchi Y."/>
            <person name="Miyagishima S."/>
            <person name="Kawachi M."/>
            <person name="Toyoda A."/>
            <person name="Nozaki H."/>
        </authorList>
    </citation>
    <scope>NUCLEOTIDE SEQUENCE [LARGE SCALE GENOMIC DNA]</scope>
    <source>
        <strain evidence="2 3">NIES-4017</strain>
    </source>
</reference>
<evidence type="ECO:0000313" key="2">
    <source>
        <dbReference type="EMBL" id="GFR40697.1"/>
    </source>
</evidence>
<protein>
    <recommendedName>
        <fullName evidence="1">MrfA-like Zn-binding domain-containing protein</fullName>
    </recommendedName>
</protein>
<comment type="caution">
    <text evidence="2">The sequence shown here is derived from an EMBL/GenBank/DDBJ whole genome shotgun (WGS) entry which is preliminary data.</text>
</comment>
<dbReference type="EMBL" id="BMAR01000001">
    <property type="protein sequence ID" value="GFR40697.1"/>
    <property type="molecule type" value="Genomic_DNA"/>
</dbReference>